<reference evidence="2" key="2">
    <citation type="journal article" date="2015" name="Data Brief">
        <title>Shoot transcriptome of the giant reed, Arundo donax.</title>
        <authorList>
            <person name="Barrero R.A."/>
            <person name="Guerrero F.D."/>
            <person name="Moolhuijzen P."/>
            <person name="Goolsby J.A."/>
            <person name="Tidwell J."/>
            <person name="Bellgard S.E."/>
            <person name="Bellgard M.I."/>
        </authorList>
    </citation>
    <scope>NUCLEOTIDE SEQUENCE</scope>
    <source>
        <tissue evidence="2">Shoot tissue taken approximately 20 cm above the soil surface</tissue>
    </source>
</reference>
<evidence type="ECO:0000256" key="1">
    <source>
        <dbReference type="SAM" id="MobiDB-lite"/>
    </source>
</evidence>
<evidence type="ECO:0000313" key="2">
    <source>
        <dbReference type="EMBL" id="JAE17708.1"/>
    </source>
</evidence>
<feature type="compositionally biased region" description="Polar residues" evidence="1">
    <location>
        <begin position="10"/>
        <end position="19"/>
    </location>
</feature>
<dbReference type="EMBL" id="GBRH01180188">
    <property type="protein sequence ID" value="JAE17708.1"/>
    <property type="molecule type" value="Transcribed_RNA"/>
</dbReference>
<sequence length="27" mass="2995">MHTPPGFSTRKISAKTSPKLTKIHMQA</sequence>
<feature type="region of interest" description="Disordered" evidence="1">
    <location>
        <begin position="1"/>
        <end position="27"/>
    </location>
</feature>
<protein>
    <submittedName>
        <fullName evidence="2">Uncharacterized protein</fullName>
    </submittedName>
</protein>
<dbReference type="AlphaFoldDB" id="A0A0A9GAK3"/>
<accession>A0A0A9GAK3</accession>
<proteinExistence type="predicted"/>
<reference evidence="2" key="1">
    <citation type="submission" date="2014-09" db="EMBL/GenBank/DDBJ databases">
        <authorList>
            <person name="Magalhaes I.L.F."/>
            <person name="Oliveira U."/>
            <person name="Santos F.R."/>
            <person name="Vidigal T.H.D.A."/>
            <person name="Brescovit A.D."/>
            <person name="Santos A.J."/>
        </authorList>
    </citation>
    <scope>NUCLEOTIDE SEQUENCE</scope>
    <source>
        <tissue evidence="2">Shoot tissue taken approximately 20 cm above the soil surface</tissue>
    </source>
</reference>
<name>A0A0A9GAK3_ARUDO</name>
<organism evidence="2">
    <name type="scientific">Arundo donax</name>
    <name type="common">Giant reed</name>
    <name type="synonym">Donax arundinaceus</name>
    <dbReference type="NCBI Taxonomy" id="35708"/>
    <lineage>
        <taxon>Eukaryota</taxon>
        <taxon>Viridiplantae</taxon>
        <taxon>Streptophyta</taxon>
        <taxon>Embryophyta</taxon>
        <taxon>Tracheophyta</taxon>
        <taxon>Spermatophyta</taxon>
        <taxon>Magnoliopsida</taxon>
        <taxon>Liliopsida</taxon>
        <taxon>Poales</taxon>
        <taxon>Poaceae</taxon>
        <taxon>PACMAD clade</taxon>
        <taxon>Arundinoideae</taxon>
        <taxon>Arundineae</taxon>
        <taxon>Arundo</taxon>
    </lineage>
</organism>